<comment type="caution">
    <text evidence="2">The sequence shown here is derived from an EMBL/GenBank/DDBJ whole genome shotgun (WGS) entry which is preliminary data.</text>
</comment>
<proteinExistence type="predicted"/>
<sequence length="69" mass="7963">MFRRYIVRIKQAGTLHQHFTITDTHNGNLTVDVYHREANARRRVELLNSQETGGHSTWSVPEREASSGE</sequence>
<organism evidence="2 3">
    <name type="scientific">Salinicola corii</name>
    <dbReference type="NCBI Taxonomy" id="2606937"/>
    <lineage>
        <taxon>Bacteria</taxon>
        <taxon>Pseudomonadati</taxon>
        <taxon>Pseudomonadota</taxon>
        <taxon>Gammaproteobacteria</taxon>
        <taxon>Oceanospirillales</taxon>
        <taxon>Halomonadaceae</taxon>
        <taxon>Salinicola</taxon>
    </lineage>
</organism>
<evidence type="ECO:0000313" key="3">
    <source>
        <dbReference type="Proteomes" id="UP000466024"/>
    </source>
</evidence>
<keyword evidence="3" id="KW-1185">Reference proteome</keyword>
<dbReference type="EMBL" id="VTPX01000001">
    <property type="protein sequence ID" value="KAA0020546.1"/>
    <property type="molecule type" value="Genomic_DNA"/>
</dbReference>
<reference evidence="2 3" key="1">
    <citation type="submission" date="2019-08" db="EMBL/GenBank/DDBJ databases">
        <title>Bioinformatics analysis of the strain L3 and L5.</title>
        <authorList>
            <person name="Li X."/>
        </authorList>
    </citation>
    <scope>NUCLEOTIDE SEQUENCE [LARGE SCALE GENOMIC DNA]</scope>
    <source>
        <strain evidence="2 3">L3</strain>
    </source>
</reference>
<name>A0A640WIR9_9GAMM</name>
<evidence type="ECO:0000313" key="2">
    <source>
        <dbReference type="EMBL" id="KAA0020546.1"/>
    </source>
</evidence>
<dbReference type="AlphaFoldDB" id="A0A640WIR9"/>
<feature type="compositionally biased region" description="Polar residues" evidence="1">
    <location>
        <begin position="47"/>
        <end position="59"/>
    </location>
</feature>
<gene>
    <name evidence="2" type="ORF">F0A16_01755</name>
</gene>
<protein>
    <submittedName>
        <fullName evidence="2">Uncharacterized protein</fullName>
    </submittedName>
</protein>
<evidence type="ECO:0000256" key="1">
    <source>
        <dbReference type="SAM" id="MobiDB-lite"/>
    </source>
</evidence>
<accession>A0A640WIR9</accession>
<dbReference type="RefSeq" id="WP_149433665.1">
    <property type="nucleotide sequence ID" value="NZ_VTPX01000001.1"/>
</dbReference>
<dbReference type="Proteomes" id="UP000466024">
    <property type="component" value="Unassembled WGS sequence"/>
</dbReference>
<feature type="region of interest" description="Disordered" evidence="1">
    <location>
        <begin position="46"/>
        <end position="69"/>
    </location>
</feature>